<name>A0A2L0EU91_SORCE</name>
<evidence type="ECO:0000313" key="8">
    <source>
        <dbReference type="EMBL" id="AUX42863.1"/>
    </source>
</evidence>
<dbReference type="RefSeq" id="WP_104981617.1">
    <property type="nucleotide sequence ID" value="NZ_CP012673.1"/>
</dbReference>
<feature type="signal peptide" evidence="7">
    <location>
        <begin position="1"/>
        <end position="25"/>
    </location>
</feature>
<dbReference type="AlphaFoldDB" id="A0A2L0EU91"/>
<evidence type="ECO:0000256" key="4">
    <source>
        <dbReference type="ARBA" id="ARBA00022989"/>
    </source>
</evidence>
<feature type="transmembrane region" description="Helical" evidence="6">
    <location>
        <begin position="154"/>
        <end position="172"/>
    </location>
</feature>
<dbReference type="InterPro" id="IPR050746">
    <property type="entry name" value="DAACS"/>
</dbReference>
<dbReference type="SUPFAM" id="SSF118215">
    <property type="entry name" value="Proton glutamate symport protein"/>
    <property type="match status" value="1"/>
</dbReference>
<keyword evidence="5 6" id="KW-0472">Membrane</keyword>
<dbReference type="Gene3D" id="1.10.3860.10">
    <property type="entry name" value="Sodium:dicarboxylate symporter"/>
    <property type="match status" value="1"/>
</dbReference>
<evidence type="ECO:0000313" key="9">
    <source>
        <dbReference type="Proteomes" id="UP000238348"/>
    </source>
</evidence>
<dbReference type="PRINTS" id="PR00173">
    <property type="entry name" value="EDTRNSPORT"/>
</dbReference>
<dbReference type="InterPro" id="IPR001991">
    <property type="entry name" value="Na-dicarboxylate_symporter"/>
</dbReference>
<dbReference type="Pfam" id="PF00375">
    <property type="entry name" value="SDF"/>
    <property type="match status" value="1"/>
</dbReference>
<keyword evidence="4 6" id="KW-1133">Transmembrane helix</keyword>
<keyword evidence="7" id="KW-0732">Signal</keyword>
<evidence type="ECO:0000256" key="1">
    <source>
        <dbReference type="ARBA" id="ARBA00004141"/>
    </source>
</evidence>
<organism evidence="8 9">
    <name type="scientific">Sorangium cellulosum</name>
    <name type="common">Polyangium cellulosum</name>
    <dbReference type="NCBI Taxonomy" id="56"/>
    <lineage>
        <taxon>Bacteria</taxon>
        <taxon>Pseudomonadati</taxon>
        <taxon>Myxococcota</taxon>
        <taxon>Polyangia</taxon>
        <taxon>Polyangiales</taxon>
        <taxon>Polyangiaceae</taxon>
        <taxon>Sorangium</taxon>
    </lineage>
</organism>
<dbReference type="EMBL" id="CP012673">
    <property type="protein sequence ID" value="AUX42863.1"/>
    <property type="molecule type" value="Genomic_DNA"/>
</dbReference>
<reference evidence="8 9" key="1">
    <citation type="submission" date="2015-09" db="EMBL/GenBank/DDBJ databases">
        <title>Sorangium comparison.</title>
        <authorList>
            <person name="Zaburannyi N."/>
            <person name="Bunk B."/>
            <person name="Overmann J."/>
            <person name="Mueller R."/>
        </authorList>
    </citation>
    <scope>NUCLEOTIDE SEQUENCE [LARGE SCALE GENOMIC DNA]</scope>
    <source>
        <strain evidence="8 9">So ce26</strain>
    </source>
</reference>
<dbReference type="PANTHER" id="PTHR11958:SF63">
    <property type="entry name" value="AMINO ACID TRANSPORTER"/>
    <property type="match status" value="1"/>
</dbReference>
<feature type="transmembrane region" description="Helical" evidence="6">
    <location>
        <begin position="193"/>
        <end position="218"/>
    </location>
</feature>
<evidence type="ECO:0000256" key="3">
    <source>
        <dbReference type="ARBA" id="ARBA00022692"/>
    </source>
</evidence>
<sequence length="420" mass="43654">MSSHRSMLLGVAVGAAAGLTANAVAAQSTALKWFIDLVTYPVGQIFLRLLFMLVLPILFSALVMGVCELDLKHFGRLGLRTLGYTVVVSTIAVVIGLALVNLIRPGDGLPEALRTQMQSGAIKPATAPADTSPVAMIIAMVPDNVIKAAAGGDMLAIITFSLLFGIGLSLTRTEAAGRLREGIQGLYDVSMKLIGGVLRLAPIGVGALLFTITARMGIDIMRQLGAFVFTVLLSLALQMFVVYSLSVRFLGGMSPITFFRSSRVAIVTAFSTASSNATLPTSLKVAEEELRLPPSVARFVLTAGAAMNQNGTALFEGVTVIFLAQVYGVSLTFGQQALVMLIAVLGGIGTAGIPAGSLPVIAMILGMLGIPPEGLGLVLGVDRLLDMCRTVINVVGDLAAAVYVSRGEGERPAPPVEASS</sequence>
<dbReference type="PANTHER" id="PTHR11958">
    <property type="entry name" value="SODIUM/DICARBOXYLATE SYMPORTER-RELATED"/>
    <property type="match status" value="1"/>
</dbReference>
<dbReference type="OrthoDB" id="9766690at2"/>
<gene>
    <name evidence="8" type="ORF">SOCE26_042980</name>
</gene>
<proteinExistence type="predicted"/>
<evidence type="ECO:0000256" key="7">
    <source>
        <dbReference type="SAM" id="SignalP"/>
    </source>
</evidence>
<evidence type="ECO:0000256" key="2">
    <source>
        <dbReference type="ARBA" id="ARBA00022448"/>
    </source>
</evidence>
<feature type="transmembrane region" description="Helical" evidence="6">
    <location>
        <begin position="224"/>
        <end position="245"/>
    </location>
</feature>
<evidence type="ECO:0000256" key="6">
    <source>
        <dbReference type="SAM" id="Phobius"/>
    </source>
</evidence>
<keyword evidence="2" id="KW-0813">Transport</keyword>
<feature type="transmembrane region" description="Helical" evidence="6">
    <location>
        <begin position="81"/>
        <end position="103"/>
    </location>
</feature>
<dbReference type="GO" id="GO:0016020">
    <property type="term" value="C:membrane"/>
    <property type="evidence" value="ECO:0007669"/>
    <property type="project" value="UniProtKB-SubCell"/>
</dbReference>
<dbReference type="Proteomes" id="UP000238348">
    <property type="component" value="Chromosome"/>
</dbReference>
<feature type="chain" id="PRO_5014927690" evidence="7">
    <location>
        <begin position="26"/>
        <end position="420"/>
    </location>
</feature>
<feature type="transmembrane region" description="Helical" evidence="6">
    <location>
        <begin position="45"/>
        <end position="69"/>
    </location>
</feature>
<protein>
    <submittedName>
        <fullName evidence="8">Sodium:dicarboxylate symporter</fullName>
    </submittedName>
</protein>
<accession>A0A2L0EU91</accession>
<dbReference type="InterPro" id="IPR036458">
    <property type="entry name" value="Na:dicarbo_symporter_sf"/>
</dbReference>
<dbReference type="GO" id="GO:0015293">
    <property type="term" value="F:symporter activity"/>
    <property type="evidence" value="ECO:0007669"/>
    <property type="project" value="InterPro"/>
</dbReference>
<evidence type="ECO:0000256" key="5">
    <source>
        <dbReference type="ARBA" id="ARBA00023136"/>
    </source>
</evidence>
<comment type="subcellular location">
    <subcellularLocation>
        <location evidence="1">Membrane</location>
        <topology evidence="1">Multi-pass membrane protein</topology>
    </subcellularLocation>
</comment>
<keyword evidence="3 6" id="KW-0812">Transmembrane</keyword>